<feature type="transmembrane region" description="Helical" evidence="1">
    <location>
        <begin position="46"/>
        <end position="63"/>
    </location>
</feature>
<name>A0A927EEJ5_9HYPH</name>
<feature type="transmembrane region" description="Helical" evidence="1">
    <location>
        <begin position="134"/>
        <end position="156"/>
    </location>
</feature>
<comment type="caution">
    <text evidence="2">The sequence shown here is derived from an EMBL/GenBank/DDBJ whole genome shotgun (WGS) entry which is preliminary data.</text>
</comment>
<reference evidence="2" key="1">
    <citation type="submission" date="2020-09" db="EMBL/GenBank/DDBJ databases">
        <title>Bosea spartocytisi sp. nov. a root nodule endophyte of Spartocytisus supranubius in the high mountain ecosystem fo the Teide National Park (Canary Islands, Spain).</title>
        <authorList>
            <person name="Pulido-Suarez L."/>
            <person name="Peix A."/>
            <person name="Igual J.M."/>
            <person name="Socas-Perez N."/>
            <person name="Velazquez E."/>
            <person name="Flores-Felix J.D."/>
            <person name="Leon-Barrios M."/>
        </authorList>
    </citation>
    <scope>NUCLEOTIDE SEQUENCE</scope>
    <source>
        <strain evidence="2">SSUT16</strain>
    </source>
</reference>
<keyword evidence="1" id="KW-0812">Transmembrane</keyword>
<evidence type="ECO:0000313" key="3">
    <source>
        <dbReference type="Proteomes" id="UP000619295"/>
    </source>
</evidence>
<keyword evidence="1" id="KW-0472">Membrane</keyword>
<organism evidence="2 3">
    <name type="scientific">Bosea spartocytisi</name>
    <dbReference type="NCBI Taxonomy" id="2773451"/>
    <lineage>
        <taxon>Bacteria</taxon>
        <taxon>Pseudomonadati</taxon>
        <taxon>Pseudomonadota</taxon>
        <taxon>Alphaproteobacteria</taxon>
        <taxon>Hyphomicrobiales</taxon>
        <taxon>Boseaceae</taxon>
        <taxon>Bosea</taxon>
    </lineage>
</organism>
<feature type="transmembrane region" description="Helical" evidence="1">
    <location>
        <begin position="103"/>
        <end position="122"/>
    </location>
</feature>
<protein>
    <submittedName>
        <fullName evidence="2">Transporter</fullName>
    </submittedName>
</protein>
<dbReference type="RefSeq" id="WP_012047176.1">
    <property type="nucleotide sequence ID" value="NZ_JACXWY010000021.1"/>
</dbReference>
<proteinExistence type="predicted"/>
<dbReference type="AlphaFoldDB" id="A0A927EEJ5"/>
<evidence type="ECO:0000313" key="2">
    <source>
        <dbReference type="EMBL" id="MBD3848645.1"/>
    </source>
</evidence>
<keyword evidence="3" id="KW-1185">Reference proteome</keyword>
<feature type="transmembrane region" description="Helical" evidence="1">
    <location>
        <begin position="162"/>
        <end position="179"/>
    </location>
</feature>
<keyword evidence="1" id="KW-1133">Transmembrane helix</keyword>
<dbReference type="EMBL" id="JACXWY010000021">
    <property type="protein sequence ID" value="MBD3848645.1"/>
    <property type="molecule type" value="Genomic_DNA"/>
</dbReference>
<feature type="transmembrane region" description="Helical" evidence="1">
    <location>
        <begin position="191"/>
        <end position="209"/>
    </location>
</feature>
<feature type="transmembrane region" description="Helical" evidence="1">
    <location>
        <begin position="75"/>
        <end position="97"/>
    </location>
</feature>
<dbReference type="Proteomes" id="UP000619295">
    <property type="component" value="Unassembled WGS sequence"/>
</dbReference>
<gene>
    <name evidence="2" type="ORF">IED13_23360</name>
</gene>
<evidence type="ECO:0000256" key="1">
    <source>
        <dbReference type="SAM" id="Phobius"/>
    </source>
</evidence>
<sequence length="214" mass="22029">MIGAVIAVNARPKATLVSAIQHFAAGVVFAAAAGEILPDVMHRGSPWATAIGGAIGVVTMLLVKQLEEWAKGPAGLLTAIAVDILIDGLVLGIGFAASPKVGILLTIALTIEILFLGLTVATELGESVHSKARIVGITAGLIILLPVGALLGAPVALLPGPILTGFFAFGLVALLYLVTEELLIEAHETPDRPWVTAMFFFGFLALLLVEEAIG</sequence>
<accession>A0A927EEJ5</accession>